<dbReference type="GO" id="GO:0003713">
    <property type="term" value="F:transcription coactivator activity"/>
    <property type="evidence" value="ECO:0007669"/>
    <property type="project" value="InterPro"/>
</dbReference>
<keyword evidence="6" id="KW-0804">Transcription</keyword>
<dbReference type="Pfam" id="PF14598">
    <property type="entry name" value="PAS_11"/>
    <property type="match status" value="1"/>
</dbReference>
<dbReference type="InterPro" id="IPR035965">
    <property type="entry name" value="PAS-like_dom_sf"/>
</dbReference>
<dbReference type="SUPFAM" id="SSF55785">
    <property type="entry name" value="PYP-like sensor domain (PAS domain)"/>
    <property type="match status" value="2"/>
</dbReference>
<reference evidence="10" key="3">
    <citation type="submission" date="2025-09" db="UniProtKB">
        <authorList>
            <consortium name="Ensembl"/>
        </authorList>
    </citation>
    <scope>IDENTIFICATION</scope>
</reference>
<dbReference type="CDD" id="cd00130">
    <property type="entry name" value="PAS"/>
    <property type="match status" value="1"/>
</dbReference>
<dbReference type="SMART" id="SM00091">
    <property type="entry name" value="PAS"/>
    <property type="match status" value="1"/>
</dbReference>
<evidence type="ECO:0000313" key="11">
    <source>
        <dbReference type="Proteomes" id="UP000265120"/>
    </source>
</evidence>
<proteinExistence type="inferred from homology"/>
<name>A0A3P8UNB0_CYNSE</name>
<evidence type="ECO:0000256" key="2">
    <source>
        <dbReference type="ARBA" id="ARBA00009933"/>
    </source>
</evidence>
<comment type="subcellular location">
    <subcellularLocation>
        <location evidence="1">Nucleus</location>
    </subcellularLocation>
</comment>
<dbReference type="CDD" id="cd18948">
    <property type="entry name" value="bHLH-PAS_NCoA1_SRC1"/>
    <property type="match status" value="1"/>
</dbReference>
<dbReference type="AlphaFoldDB" id="A0A3P8UNB0"/>
<dbReference type="Gene3D" id="4.10.280.10">
    <property type="entry name" value="Helix-loop-helix DNA-binding domain"/>
    <property type="match status" value="1"/>
</dbReference>
<protein>
    <submittedName>
        <fullName evidence="10">Nuclear receptor coactivator 1</fullName>
    </submittedName>
</protein>
<feature type="domain" description="PAS" evidence="8">
    <location>
        <begin position="118"/>
        <end position="189"/>
    </location>
</feature>
<organism evidence="10 11">
    <name type="scientific">Cynoglossus semilaevis</name>
    <name type="common">Tongue sole</name>
    <dbReference type="NCBI Taxonomy" id="244447"/>
    <lineage>
        <taxon>Eukaryota</taxon>
        <taxon>Metazoa</taxon>
        <taxon>Chordata</taxon>
        <taxon>Craniata</taxon>
        <taxon>Vertebrata</taxon>
        <taxon>Euteleostomi</taxon>
        <taxon>Actinopterygii</taxon>
        <taxon>Neopterygii</taxon>
        <taxon>Teleostei</taxon>
        <taxon>Neoteleostei</taxon>
        <taxon>Acanthomorphata</taxon>
        <taxon>Carangaria</taxon>
        <taxon>Pleuronectiformes</taxon>
        <taxon>Pleuronectoidei</taxon>
        <taxon>Cynoglossidae</taxon>
        <taxon>Cynoglossinae</taxon>
        <taxon>Cynoglossus</taxon>
    </lineage>
</organism>
<comment type="similarity">
    <text evidence="2">Belongs to the SRC/p160 nuclear receptor coactivator family.</text>
</comment>
<dbReference type="GO" id="GO:0016922">
    <property type="term" value="F:nuclear receptor binding"/>
    <property type="evidence" value="ECO:0007669"/>
    <property type="project" value="TreeGrafter"/>
</dbReference>
<evidence type="ECO:0000256" key="1">
    <source>
        <dbReference type="ARBA" id="ARBA00004123"/>
    </source>
</evidence>
<keyword evidence="7" id="KW-0539">Nucleus</keyword>
<evidence type="ECO:0000256" key="7">
    <source>
        <dbReference type="ARBA" id="ARBA00023242"/>
    </source>
</evidence>
<dbReference type="Ensembl" id="ENSCSET00000004749.1">
    <property type="protein sequence ID" value="ENSCSEP00000004693.1"/>
    <property type="gene ID" value="ENSCSEG00000003031.1"/>
</dbReference>
<evidence type="ECO:0000259" key="8">
    <source>
        <dbReference type="PROSITE" id="PS50112"/>
    </source>
</evidence>
<dbReference type="GO" id="GO:0032870">
    <property type="term" value="P:cellular response to hormone stimulus"/>
    <property type="evidence" value="ECO:0007669"/>
    <property type="project" value="TreeGrafter"/>
</dbReference>
<keyword evidence="4" id="KW-0805">Transcription regulation</keyword>
<dbReference type="Gene3D" id="3.30.450.20">
    <property type="entry name" value="PAS domain"/>
    <property type="match status" value="2"/>
</dbReference>
<dbReference type="GO" id="GO:0046983">
    <property type="term" value="F:protein dimerization activity"/>
    <property type="evidence" value="ECO:0007669"/>
    <property type="project" value="InterPro"/>
</dbReference>
<dbReference type="InterPro" id="IPR028819">
    <property type="entry name" value="NCOA1_bHLH"/>
</dbReference>
<dbReference type="Pfam" id="PF00989">
    <property type="entry name" value="PAS"/>
    <property type="match status" value="1"/>
</dbReference>
<dbReference type="NCBIfam" id="TIGR00229">
    <property type="entry name" value="sensory_box"/>
    <property type="match status" value="1"/>
</dbReference>
<dbReference type="InterPro" id="IPR011598">
    <property type="entry name" value="bHLH_dom"/>
</dbReference>
<dbReference type="FunFam" id="3.30.450.20:FF:000007">
    <property type="entry name" value="Nuclear receptor coactivator"/>
    <property type="match status" value="1"/>
</dbReference>
<dbReference type="InterPro" id="IPR017426">
    <property type="entry name" value="Nuclear_rcpt_coactivator"/>
</dbReference>
<dbReference type="PANTHER" id="PTHR10684">
    <property type="entry name" value="NUCLEAR RECEPTOR COACTIVATOR"/>
    <property type="match status" value="1"/>
</dbReference>
<feature type="domain" description="BHLH" evidence="9">
    <location>
        <begin position="29"/>
        <end position="86"/>
    </location>
</feature>
<sequence>MSAVGEGPLDPATPESRKRKGSVTHIYSLSLSLYIYIYKRRRELECRYIEELAELLSSNMGDIASLSAKPDKCHILRSTVDQIQQIKRREQEKAALLSPDDEVQKSDISSSSQGLVEKEALGPMLLEALNGFFFAVNREGRIVFVSENVTSYLGYSQEELMTSSVYSILHVGDHNEFVRNLLPKSLVNGGPWSQESNRRSSHTFNCRMLKRPPDEADSENQEARQQYEIMQCFTVSQPRALKEEGDDLQSCLICIACRIPRSPQSVNSESFITKQDPTGKIISIETSALRASGRPGWEDLVRKCICAFFQPQGKEPSHAKKLLHEGESPTPIVFRASSAKPAGTIWAGPAMATRVLHQYRPHTVVLAFS</sequence>
<keyword evidence="3" id="KW-0677">Repeat</keyword>
<reference evidence="10" key="2">
    <citation type="submission" date="2025-08" db="UniProtKB">
        <authorList>
            <consortium name="Ensembl"/>
        </authorList>
    </citation>
    <scope>IDENTIFICATION</scope>
</reference>
<evidence type="ECO:0000259" key="9">
    <source>
        <dbReference type="PROSITE" id="PS50888"/>
    </source>
</evidence>
<dbReference type="Pfam" id="PF23172">
    <property type="entry name" value="bHLH_NCOA"/>
    <property type="match status" value="1"/>
</dbReference>
<dbReference type="InterPro" id="IPR036638">
    <property type="entry name" value="HLH_DNA-bd_sf"/>
</dbReference>
<dbReference type="PROSITE" id="PS50888">
    <property type="entry name" value="BHLH"/>
    <property type="match status" value="1"/>
</dbReference>
<reference evidence="10 11" key="1">
    <citation type="journal article" date="2014" name="Nat. Genet.">
        <title>Whole-genome sequence of a flatfish provides insights into ZW sex chromosome evolution and adaptation to a benthic lifestyle.</title>
        <authorList>
            <person name="Chen S."/>
            <person name="Zhang G."/>
            <person name="Shao C."/>
            <person name="Huang Q."/>
            <person name="Liu G."/>
            <person name="Zhang P."/>
            <person name="Song W."/>
            <person name="An N."/>
            <person name="Chalopin D."/>
            <person name="Volff J.N."/>
            <person name="Hong Y."/>
            <person name="Li Q."/>
            <person name="Sha Z."/>
            <person name="Zhou H."/>
            <person name="Xie M."/>
            <person name="Yu Q."/>
            <person name="Liu Y."/>
            <person name="Xiang H."/>
            <person name="Wang N."/>
            <person name="Wu K."/>
            <person name="Yang C."/>
            <person name="Zhou Q."/>
            <person name="Liao X."/>
            <person name="Yang L."/>
            <person name="Hu Q."/>
            <person name="Zhang J."/>
            <person name="Meng L."/>
            <person name="Jin L."/>
            <person name="Tian Y."/>
            <person name="Lian J."/>
            <person name="Yang J."/>
            <person name="Miao G."/>
            <person name="Liu S."/>
            <person name="Liang Z."/>
            <person name="Yan F."/>
            <person name="Li Y."/>
            <person name="Sun B."/>
            <person name="Zhang H."/>
            <person name="Zhang J."/>
            <person name="Zhu Y."/>
            <person name="Du M."/>
            <person name="Zhao Y."/>
            <person name="Schartl M."/>
            <person name="Tang Q."/>
            <person name="Wang J."/>
        </authorList>
    </citation>
    <scope>NUCLEOTIDE SEQUENCE</scope>
</reference>
<evidence type="ECO:0000256" key="4">
    <source>
        <dbReference type="ARBA" id="ARBA00023015"/>
    </source>
</evidence>
<evidence type="ECO:0000256" key="3">
    <source>
        <dbReference type="ARBA" id="ARBA00022737"/>
    </source>
</evidence>
<accession>A0A3P8UNB0</accession>
<dbReference type="Proteomes" id="UP000265120">
    <property type="component" value="Chromosome 7"/>
</dbReference>
<dbReference type="InterPro" id="IPR013767">
    <property type="entry name" value="PAS_fold"/>
</dbReference>
<evidence type="ECO:0000256" key="5">
    <source>
        <dbReference type="ARBA" id="ARBA00023159"/>
    </source>
</evidence>
<dbReference type="GeneTree" id="ENSGT00950000183021"/>
<dbReference type="InterPro" id="IPR000014">
    <property type="entry name" value="PAS"/>
</dbReference>
<dbReference type="GO" id="GO:0005634">
    <property type="term" value="C:nucleus"/>
    <property type="evidence" value="ECO:0007669"/>
    <property type="project" value="UniProtKB-SubCell"/>
</dbReference>
<keyword evidence="5" id="KW-0010">Activator</keyword>
<dbReference type="PROSITE" id="PS50112">
    <property type="entry name" value="PAS"/>
    <property type="match status" value="1"/>
</dbReference>
<evidence type="ECO:0000313" key="10">
    <source>
        <dbReference type="Ensembl" id="ENSCSEP00000004693.1"/>
    </source>
</evidence>
<dbReference type="PANTHER" id="PTHR10684:SF1">
    <property type="entry name" value="NUCLEAR RECEPTOR COACTIVATOR 1"/>
    <property type="match status" value="1"/>
</dbReference>
<evidence type="ECO:0000256" key="6">
    <source>
        <dbReference type="ARBA" id="ARBA00023163"/>
    </source>
</evidence>
<keyword evidence="11" id="KW-1185">Reference proteome</keyword>
<dbReference type="FunFam" id="4.10.280.10:FF:000008">
    <property type="entry name" value="Nuclear receptor coactivator"/>
    <property type="match status" value="1"/>
</dbReference>
<dbReference type="InterPro" id="IPR056193">
    <property type="entry name" value="bHLH_NCOA1-3"/>
</dbReference>
<dbReference type="GO" id="GO:0045944">
    <property type="term" value="P:positive regulation of transcription by RNA polymerase II"/>
    <property type="evidence" value="ECO:0007669"/>
    <property type="project" value="TreeGrafter"/>
</dbReference>